<accession>A0A0G0VKL0</accession>
<dbReference type="HAMAP" id="MF_00023">
    <property type="entry name" value="SmpB"/>
    <property type="match status" value="1"/>
</dbReference>
<keyword evidence="1 3" id="KW-0963">Cytoplasm</keyword>
<evidence type="ECO:0000313" key="4">
    <source>
        <dbReference type="EMBL" id="KKR72455.1"/>
    </source>
</evidence>
<dbReference type="GO" id="GO:0005829">
    <property type="term" value="C:cytosol"/>
    <property type="evidence" value="ECO:0007669"/>
    <property type="project" value="TreeGrafter"/>
</dbReference>
<evidence type="ECO:0000256" key="1">
    <source>
        <dbReference type="ARBA" id="ARBA00022490"/>
    </source>
</evidence>
<dbReference type="CDD" id="cd09294">
    <property type="entry name" value="SmpB"/>
    <property type="match status" value="1"/>
</dbReference>
<sequence>MKNVNRSARHDYFIQDTVEAGIQLLGPEVKSIKQGRVKLDASHVRILAGEAFLINASIPLYEYSNMPDYSPTRTRKLLLHKNQLVSLETKLKQGKLTLIPLSCYTTGRGIIKLEIGLGRAKQTRDKRKELRKRALDRDVERALREKEG</sequence>
<evidence type="ECO:0000256" key="3">
    <source>
        <dbReference type="HAMAP-Rule" id="MF_00023"/>
    </source>
</evidence>
<dbReference type="InterPro" id="IPR000037">
    <property type="entry name" value="SsrA-bd_prot"/>
</dbReference>
<comment type="caution">
    <text evidence="4">The sequence shown here is derived from an EMBL/GenBank/DDBJ whole genome shotgun (WGS) entry which is preliminary data.</text>
</comment>
<dbReference type="NCBIfam" id="TIGR00086">
    <property type="entry name" value="smpB"/>
    <property type="match status" value="1"/>
</dbReference>
<dbReference type="PATRIC" id="fig|1618482.3.peg.275"/>
<dbReference type="PANTHER" id="PTHR30308">
    <property type="entry name" value="TMRNA-BINDING COMPONENT OF TRANS-TRANSLATION TAGGING COMPLEX"/>
    <property type="match status" value="1"/>
</dbReference>
<gene>
    <name evidence="3" type="primary">smpB</name>
    <name evidence="4" type="ORF">UU14_C0005G0023</name>
</gene>
<name>A0A0G0VKL0_9BACT</name>
<dbReference type="Gene3D" id="2.40.280.10">
    <property type="match status" value="1"/>
</dbReference>
<evidence type="ECO:0000256" key="2">
    <source>
        <dbReference type="ARBA" id="ARBA00022884"/>
    </source>
</evidence>
<proteinExistence type="inferred from homology"/>
<protein>
    <recommendedName>
        <fullName evidence="3">SsrA-binding protein</fullName>
    </recommendedName>
    <alternativeName>
        <fullName evidence="3">Small protein B</fullName>
    </alternativeName>
</protein>
<dbReference type="PANTHER" id="PTHR30308:SF2">
    <property type="entry name" value="SSRA-BINDING PROTEIN"/>
    <property type="match status" value="1"/>
</dbReference>
<dbReference type="GO" id="GO:0070929">
    <property type="term" value="P:trans-translation"/>
    <property type="evidence" value="ECO:0007669"/>
    <property type="project" value="UniProtKB-UniRule"/>
</dbReference>
<dbReference type="SUPFAM" id="SSF74982">
    <property type="entry name" value="Small protein B (SmpB)"/>
    <property type="match status" value="1"/>
</dbReference>
<evidence type="ECO:0000313" key="5">
    <source>
        <dbReference type="Proteomes" id="UP000034664"/>
    </source>
</evidence>
<comment type="function">
    <text evidence="3">Required for rescue of stalled ribosomes mediated by trans-translation. Binds to transfer-messenger RNA (tmRNA), required for stable association of tmRNA with ribosomes. tmRNA and SmpB together mimic tRNA shape, replacing the anticodon stem-loop with SmpB. tmRNA is encoded by the ssrA gene; the 2 termini fold to resemble tRNA(Ala) and it encodes a 'tag peptide', a short internal open reading frame. During trans-translation Ala-aminoacylated tmRNA acts like a tRNA, entering the A-site of stalled ribosomes, displacing the stalled mRNA. The ribosome then switches to translate the ORF on the tmRNA; the nascent peptide is terminated with the 'tag peptide' encoded by the tmRNA and targeted for degradation. The ribosome is freed to recommence translation, which seems to be the essential function of trans-translation.</text>
</comment>
<dbReference type="GO" id="GO:0003723">
    <property type="term" value="F:RNA binding"/>
    <property type="evidence" value="ECO:0007669"/>
    <property type="project" value="UniProtKB-UniRule"/>
</dbReference>
<comment type="subcellular location">
    <subcellularLocation>
        <location evidence="3">Cytoplasm</location>
    </subcellularLocation>
    <text evidence="3">The tmRNA-SmpB complex associates with stalled 70S ribosomes.</text>
</comment>
<dbReference type="PROSITE" id="PS01317">
    <property type="entry name" value="SSRP"/>
    <property type="match status" value="1"/>
</dbReference>
<dbReference type="InterPro" id="IPR023620">
    <property type="entry name" value="SmpB"/>
</dbReference>
<dbReference type="Pfam" id="PF01668">
    <property type="entry name" value="SmpB"/>
    <property type="match status" value="1"/>
</dbReference>
<keyword evidence="2 3" id="KW-0694">RNA-binding</keyword>
<reference evidence="4 5" key="1">
    <citation type="journal article" date="2015" name="Nature">
        <title>rRNA introns, odd ribosomes, and small enigmatic genomes across a large radiation of phyla.</title>
        <authorList>
            <person name="Brown C.T."/>
            <person name="Hug L.A."/>
            <person name="Thomas B.C."/>
            <person name="Sharon I."/>
            <person name="Castelle C.J."/>
            <person name="Singh A."/>
            <person name="Wilkins M.J."/>
            <person name="Williams K.H."/>
            <person name="Banfield J.F."/>
        </authorList>
    </citation>
    <scope>NUCLEOTIDE SEQUENCE [LARGE SCALE GENOMIC DNA]</scope>
</reference>
<dbReference type="EMBL" id="LBZM01000005">
    <property type="protein sequence ID" value="KKR72455.1"/>
    <property type="molecule type" value="Genomic_DNA"/>
</dbReference>
<comment type="similarity">
    <text evidence="3">Belongs to the SmpB family.</text>
</comment>
<organism evidence="4 5">
    <name type="scientific">Candidatus Roizmanbacteria bacterium GW2011_GWB1_40_7</name>
    <dbReference type="NCBI Taxonomy" id="1618482"/>
    <lineage>
        <taxon>Bacteria</taxon>
        <taxon>Candidatus Roizmaniibacteriota</taxon>
    </lineage>
</organism>
<dbReference type="InterPro" id="IPR020081">
    <property type="entry name" value="SsrA-bd_prot_CS"/>
</dbReference>
<dbReference type="AlphaFoldDB" id="A0A0G0VKL0"/>
<dbReference type="GO" id="GO:0070930">
    <property type="term" value="P:trans-translation-dependent protein tagging"/>
    <property type="evidence" value="ECO:0007669"/>
    <property type="project" value="TreeGrafter"/>
</dbReference>
<dbReference type="NCBIfam" id="NF003843">
    <property type="entry name" value="PRK05422.1"/>
    <property type="match status" value="1"/>
</dbReference>
<dbReference type="Proteomes" id="UP000034664">
    <property type="component" value="Unassembled WGS sequence"/>
</dbReference>